<keyword evidence="4" id="KW-1185">Reference proteome</keyword>
<feature type="region of interest" description="Disordered" evidence="1">
    <location>
        <begin position="838"/>
        <end position="871"/>
    </location>
</feature>
<evidence type="ECO:0000259" key="2">
    <source>
        <dbReference type="Pfam" id="PF20248"/>
    </source>
</evidence>
<evidence type="ECO:0000256" key="1">
    <source>
        <dbReference type="SAM" id="MobiDB-lite"/>
    </source>
</evidence>
<reference evidence="3 4" key="1">
    <citation type="submission" date="2020-06" db="EMBL/GenBank/DDBJ databases">
        <title>Genome mining for natural products.</title>
        <authorList>
            <person name="Zhang B."/>
            <person name="Shi J."/>
            <person name="Ge H."/>
        </authorList>
    </citation>
    <scope>NUCLEOTIDE SEQUENCE [LARGE SCALE GENOMIC DNA]</scope>
    <source>
        <strain evidence="3 4">NA00687</strain>
    </source>
</reference>
<feature type="region of interest" description="Disordered" evidence="1">
    <location>
        <begin position="714"/>
        <end position="739"/>
    </location>
</feature>
<dbReference type="EMBL" id="CP054929">
    <property type="protein sequence ID" value="QKW53603.1"/>
    <property type="molecule type" value="Genomic_DNA"/>
</dbReference>
<proteinExistence type="predicted"/>
<dbReference type="InterPro" id="IPR046538">
    <property type="entry name" value="DUF6603"/>
</dbReference>
<dbReference type="AlphaFoldDB" id="A0A7H8NGH3"/>
<sequence length="990" mass="102305">MAEGATELTADGGVTVRVLLGSLGVDLPEGFPEGLADGFALTSARVRLRPRDGEFVLAATASNATGTLGGSLVFATSSSPGVDGGGTAVPDAGRVWLVRLAAQVPARLSDLPMLHGQIPADQDVGLDWVGAQYASGPVPAALLRDAGALLGLDPPITPLPATITAAGLSLSVLVTVPGTGQVPLTVPLGGKGTVGRGAAGGGEDGPDAAGSAPPAAGGSGVVEPSGVRAVGGADAAPGASLDIDRQVGPLHLRRVTLSAQEGTVVVGLDAALAVSGITLEASGLGFAVTLASPVEVTPQLRGLGVDFDRPPVRVAGAILRQSPAKGFTDQFGGVVIVTLPSLDGTLVAQYAQGPAGASFCAFGQIVAGAGRGIGPPPFRVVGAMLGGGYNSAVRIPAMGEVSRFPLVAGVDQATDPPPAPLEVLQDLTGGTEPWLQPKIGTYWAAVGIRFTSFEFLAGRALALVEFGDDLTVGLFALLSAGFPTKKRDSDRVWAQIEIEMRALYQRSLGLFSFTAQLTPNSYLIDPDFALTGGFAVNVWTAPYAGRPSHAGDFVLTVGGYRDGFTVPDHYPRVPRLGARWAFGNAVTLTASAYLAITPDALMVGMESKLVYDQGPVRAWCEVGFDGYLRWTKPCRYALEVRVGIGVRFTVTVWFVRVTFQVEIHVECAIWGEPFGGTATIDLGLISFTVGFGADRPADLPSAWNDVREQLPPPLQVRPDSGLLAGSDPAHDKNGRPEGSEEVWQVARDGFSFTTASLVPATAVYLGSSYQGQKPLATDDKPLGLRPMGLAGVTSQHRVLLHRLNDQGIWEEIRLDAEGPLSHWKVDTVEGTVPAALWGEVPPDGPGQGPQPWPGPPGQGEVPPGGEPLLPDRLVGVTATAPTTQEGTGPGDMTQDNLAHEELPGLTGMLPARPGGPAARTDPGSIAKITATIAEPGTSQRRRELLEALTGLAVQPPQPCDQVPARYADVAPDLLTDPPLILDATASAEPR</sequence>
<feature type="compositionally biased region" description="Gly residues" evidence="1">
    <location>
        <begin position="191"/>
        <end position="203"/>
    </location>
</feature>
<name>A0A7H8NGH3_9ACTN</name>
<dbReference type="Pfam" id="PF20248">
    <property type="entry name" value="DUF6603"/>
    <property type="match status" value="1"/>
</dbReference>
<evidence type="ECO:0000313" key="3">
    <source>
        <dbReference type="EMBL" id="QKW53603.1"/>
    </source>
</evidence>
<gene>
    <name evidence="3" type="ORF">HUT08_33195</name>
</gene>
<feature type="compositionally biased region" description="Pro residues" evidence="1">
    <location>
        <begin position="842"/>
        <end position="856"/>
    </location>
</feature>
<feature type="compositionally biased region" description="Low complexity" evidence="1">
    <location>
        <begin position="858"/>
        <end position="871"/>
    </location>
</feature>
<dbReference type="RefSeq" id="WP_176165309.1">
    <property type="nucleotide sequence ID" value="NZ_CP054929.1"/>
</dbReference>
<accession>A0A7H8NGH3</accession>
<feature type="region of interest" description="Disordered" evidence="1">
    <location>
        <begin position="191"/>
        <end position="223"/>
    </location>
</feature>
<dbReference type="Proteomes" id="UP000509303">
    <property type="component" value="Chromosome"/>
</dbReference>
<feature type="domain" description="DUF6603" evidence="2">
    <location>
        <begin position="243"/>
        <end position="755"/>
    </location>
</feature>
<organism evidence="3 4">
    <name type="scientific">Streptomyces buecherae</name>
    <dbReference type="NCBI Taxonomy" id="2763006"/>
    <lineage>
        <taxon>Bacteria</taxon>
        <taxon>Bacillati</taxon>
        <taxon>Actinomycetota</taxon>
        <taxon>Actinomycetes</taxon>
        <taxon>Kitasatosporales</taxon>
        <taxon>Streptomycetaceae</taxon>
        <taxon>Streptomyces</taxon>
    </lineage>
</organism>
<feature type="compositionally biased region" description="Basic and acidic residues" evidence="1">
    <location>
        <begin position="728"/>
        <end position="738"/>
    </location>
</feature>
<feature type="compositionally biased region" description="Low complexity" evidence="1">
    <location>
        <begin position="207"/>
        <end position="216"/>
    </location>
</feature>
<protein>
    <recommendedName>
        <fullName evidence="2">DUF6603 domain-containing protein</fullName>
    </recommendedName>
</protein>
<evidence type="ECO:0000313" key="4">
    <source>
        <dbReference type="Proteomes" id="UP000509303"/>
    </source>
</evidence>